<dbReference type="EMBL" id="CYHE01000017">
    <property type="protein sequence ID" value="CUB00253.1"/>
    <property type="molecule type" value="Genomic_DNA"/>
</dbReference>
<evidence type="ECO:0000313" key="11">
    <source>
        <dbReference type="EMBL" id="CUB00253.1"/>
    </source>
</evidence>
<proteinExistence type="inferred from homology"/>
<evidence type="ECO:0000256" key="9">
    <source>
        <dbReference type="ARBA" id="ARBA00023264"/>
    </source>
</evidence>
<evidence type="ECO:0000313" key="12">
    <source>
        <dbReference type="Proteomes" id="UP000183900"/>
    </source>
</evidence>
<keyword evidence="7 10" id="KW-0472">Membrane</keyword>
<feature type="transmembrane region" description="Helical" evidence="10">
    <location>
        <begin position="12"/>
        <end position="34"/>
    </location>
</feature>
<dbReference type="PANTHER" id="PTHR30309:SF0">
    <property type="entry name" value="GLYCEROL-3-PHOSPHATE ACYLTRANSFERASE-RELATED"/>
    <property type="match status" value="1"/>
</dbReference>
<dbReference type="GO" id="GO:0005886">
    <property type="term" value="C:plasma membrane"/>
    <property type="evidence" value="ECO:0007669"/>
    <property type="project" value="UniProtKB-SubCell"/>
</dbReference>
<evidence type="ECO:0000256" key="5">
    <source>
        <dbReference type="ARBA" id="ARBA00022989"/>
    </source>
</evidence>
<comment type="subcellular location">
    <subcellularLocation>
        <location evidence="10">Cell membrane</location>
        <topology evidence="10">Multi-pass membrane protein</topology>
    </subcellularLocation>
</comment>
<dbReference type="SMART" id="SM01207">
    <property type="entry name" value="G3P_acyltransf"/>
    <property type="match status" value="1"/>
</dbReference>
<dbReference type="Pfam" id="PF02660">
    <property type="entry name" value="G3P_acyltransf"/>
    <property type="match status" value="1"/>
</dbReference>
<dbReference type="InterPro" id="IPR003811">
    <property type="entry name" value="G3P_acylTferase_PlsY"/>
</dbReference>
<keyword evidence="8 10" id="KW-0594">Phospholipid biosynthesis</keyword>
<organism evidence="11 12">
    <name type="scientific">Pannonibacter indicus</name>
    <dbReference type="NCBI Taxonomy" id="466044"/>
    <lineage>
        <taxon>Bacteria</taxon>
        <taxon>Pseudomonadati</taxon>
        <taxon>Pseudomonadota</taxon>
        <taxon>Alphaproteobacteria</taxon>
        <taxon>Hyphomicrobiales</taxon>
        <taxon>Stappiaceae</taxon>
        <taxon>Pannonibacter</taxon>
    </lineage>
</organism>
<comment type="similarity">
    <text evidence="10">Belongs to the PlsY family.</text>
</comment>
<protein>
    <recommendedName>
        <fullName evidence="10">Glycerol-3-phosphate acyltransferase</fullName>
    </recommendedName>
    <alternativeName>
        <fullName evidence="10">Acyl-PO4 G3P acyltransferase</fullName>
    </alternativeName>
    <alternativeName>
        <fullName evidence="10">Acyl-phosphate--glycerol-3-phosphate acyltransferase</fullName>
    </alternativeName>
    <alternativeName>
        <fullName evidence="10">G3P acyltransferase</fullName>
        <shortName evidence="10">GPAT</shortName>
        <ecNumber evidence="10">2.3.1.275</ecNumber>
    </alternativeName>
    <alternativeName>
        <fullName evidence="10">Lysophosphatidic acid synthase</fullName>
        <shortName evidence="10">LPA synthase</shortName>
    </alternativeName>
</protein>
<dbReference type="GO" id="GO:0008654">
    <property type="term" value="P:phospholipid biosynthetic process"/>
    <property type="evidence" value="ECO:0007669"/>
    <property type="project" value="UniProtKB-UniRule"/>
</dbReference>
<keyword evidence="5 10" id="KW-1133">Transmembrane helix</keyword>
<evidence type="ECO:0000256" key="4">
    <source>
        <dbReference type="ARBA" id="ARBA00022692"/>
    </source>
</evidence>
<evidence type="ECO:0000256" key="8">
    <source>
        <dbReference type="ARBA" id="ARBA00023209"/>
    </source>
</evidence>
<dbReference type="GO" id="GO:0043772">
    <property type="term" value="F:acyl-phosphate glycerol-3-phosphate acyltransferase activity"/>
    <property type="evidence" value="ECO:0007669"/>
    <property type="project" value="UniProtKB-UniRule"/>
</dbReference>
<dbReference type="EC" id="2.3.1.275" evidence="10"/>
<evidence type="ECO:0000256" key="10">
    <source>
        <dbReference type="HAMAP-Rule" id="MF_01043"/>
    </source>
</evidence>
<keyword evidence="2 10" id="KW-0444">Lipid biosynthesis</keyword>
<keyword evidence="4 10" id="KW-0812">Transmembrane</keyword>
<name>A0A0K6IB48_9HYPH</name>
<comment type="catalytic activity">
    <reaction evidence="10">
        <text>an acyl phosphate + sn-glycerol 3-phosphate = a 1-acyl-sn-glycero-3-phosphate + phosphate</text>
        <dbReference type="Rhea" id="RHEA:34075"/>
        <dbReference type="ChEBI" id="CHEBI:43474"/>
        <dbReference type="ChEBI" id="CHEBI:57597"/>
        <dbReference type="ChEBI" id="CHEBI:57970"/>
        <dbReference type="ChEBI" id="CHEBI:59918"/>
        <dbReference type="EC" id="2.3.1.275"/>
    </reaction>
</comment>
<keyword evidence="3 10" id="KW-0808">Transferase</keyword>
<reference evidence="12" key="1">
    <citation type="submission" date="2015-08" db="EMBL/GenBank/DDBJ databases">
        <authorList>
            <person name="Varghese N."/>
        </authorList>
    </citation>
    <scope>NUCLEOTIDE SEQUENCE [LARGE SCALE GENOMIC DNA]</scope>
    <source>
        <strain evidence="12">DSM 23407</strain>
    </source>
</reference>
<evidence type="ECO:0000256" key="3">
    <source>
        <dbReference type="ARBA" id="ARBA00022679"/>
    </source>
</evidence>
<comment type="pathway">
    <text evidence="10">Lipid metabolism; phospholipid metabolism.</text>
</comment>
<feature type="transmembrane region" description="Helical" evidence="10">
    <location>
        <begin position="122"/>
        <end position="145"/>
    </location>
</feature>
<dbReference type="RefSeq" id="WP_055456952.1">
    <property type="nucleotide sequence ID" value="NZ_CYHE01000017.1"/>
</dbReference>
<keyword evidence="6 10" id="KW-0443">Lipid metabolism</keyword>
<dbReference type="PANTHER" id="PTHR30309">
    <property type="entry name" value="INNER MEMBRANE PROTEIN YGIH"/>
    <property type="match status" value="1"/>
</dbReference>
<keyword evidence="11" id="KW-0012">Acyltransferase</keyword>
<feature type="transmembrane region" description="Helical" evidence="10">
    <location>
        <begin position="92"/>
        <end position="110"/>
    </location>
</feature>
<evidence type="ECO:0000256" key="6">
    <source>
        <dbReference type="ARBA" id="ARBA00023098"/>
    </source>
</evidence>
<keyword evidence="9 10" id="KW-1208">Phospholipid metabolism</keyword>
<keyword evidence="12" id="KW-1185">Reference proteome</keyword>
<dbReference type="Proteomes" id="UP000183900">
    <property type="component" value="Unassembled WGS sequence"/>
</dbReference>
<accession>A0A0K6IB48</accession>
<dbReference type="AlphaFoldDB" id="A0A0K6IB48"/>
<feature type="transmembrane region" description="Helical" evidence="10">
    <location>
        <begin position="63"/>
        <end position="86"/>
    </location>
</feature>
<comment type="subunit">
    <text evidence="10">Probably interacts with PlsX.</text>
</comment>
<dbReference type="OrthoDB" id="9777124at2"/>
<dbReference type="UniPathway" id="UPA00085"/>
<comment type="function">
    <text evidence="10">Catalyzes the transfer of an acyl group from acyl-phosphate (acyl-PO(4)) to glycerol-3-phosphate (G3P) to form lysophosphatidic acid (LPA). This enzyme utilizes acyl-phosphate as fatty acyl donor, but not acyl-CoA or acyl-ACP.</text>
</comment>
<sequence>MDTAPTFDLAPHLIFASLALGYLLGSIPFGLVITRMAGLGDIRKIGSGNIGTTNVLRTGRKSLAAATLLGDALKGTVAVLIAGHFFGPSAAMLAGLAAFLGHIFPVWLGFKGGKGVATYLGILLGISWQAGIVFALSWILVAYLFRYSSLSALIASLISPIVLVLLGQMQLALVFALLTAFLWAKHHENIRRLLSGTESKIGSKARAAAPEGSDTPS</sequence>
<dbReference type="NCBIfam" id="TIGR00023">
    <property type="entry name" value="glycerol-3-phosphate 1-O-acyltransferase PlsY"/>
    <property type="match status" value="1"/>
</dbReference>
<evidence type="ECO:0000256" key="7">
    <source>
        <dbReference type="ARBA" id="ARBA00023136"/>
    </source>
</evidence>
<evidence type="ECO:0000256" key="2">
    <source>
        <dbReference type="ARBA" id="ARBA00022516"/>
    </source>
</evidence>
<feature type="transmembrane region" description="Helical" evidence="10">
    <location>
        <begin position="157"/>
        <end position="184"/>
    </location>
</feature>
<keyword evidence="1 10" id="KW-1003">Cell membrane</keyword>
<gene>
    <name evidence="10" type="primary">plsY</name>
    <name evidence="11" type="ORF">Ga0061067_11734</name>
</gene>
<dbReference type="HAMAP" id="MF_01043">
    <property type="entry name" value="PlsY"/>
    <property type="match status" value="1"/>
</dbReference>
<evidence type="ECO:0000256" key="1">
    <source>
        <dbReference type="ARBA" id="ARBA00022475"/>
    </source>
</evidence>